<feature type="compositionally biased region" description="Basic and acidic residues" evidence="1">
    <location>
        <begin position="225"/>
        <end position="243"/>
    </location>
</feature>
<feature type="compositionally biased region" description="Low complexity" evidence="1">
    <location>
        <begin position="195"/>
        <end position="221"/>
    </location>
</feature>
<name>A0A182W6W1_9DIPT</name>
<feature type="region of interest" description="Disordered" evidence="1">
    <location>
        <begin position="483"/>
        <end position="515"/>
    </location>
</feature>
<proteinExistence type="predicted"/>
<feature type="compositionally biased region" description="Basic and acidic residues" evidence="1">
    <location>
        <begin position="326"/>
        <end position="344"/>
    </location>
</feature>
<dbReference type="VEuPathDB" id="VectorBase:AMIN006083"/>
<evidence type="ECO:0000313" key="2">
    <source>
        <dbReference type="EnsemblMetazoa" id="AMIN006083-PA"/>
    </source>
</evidence>
<keyword evidence="3" id="KW-1185">Reference proteome</keyword>
<accession>A0A182W6W1</accession>
<feature type="compositionally biased region" description="Low complexity" evidence="1">
    <location>
        <begin position="142"/>
        <end position="157"/>
    </location>
</feature>
<feature type="region of interest" description="Disordered" evidence="1">
    <location>
        <begin position="393"/>
        <end position="460"/>
    </location>
</feature>
<feature type="region of interest" description="Disordered" evidence="1">
    <location>
        <begin position="186"/>
        <end position="270"/>
    </location>
</feature>
<evidence type="ECO:0000313" key="3">
    <source>
        <dbReference type="Proteomes" id="UP000075920"/>
    </source>
</evidence>
<feature type="compositionally biased region" description="Low complexity" evidence="1">
    <location>
        <begin position="244"/>
        <end position="253"/>
    </location>
</feature>
<reference evidence="3" key="1">
    <citation type="submission" date="2013-03" db="EMBL/GenBank/DDBJ databases">
        <title>The Genome Sequence of Anopheles minimus MINIMUS1.</title>
        <authorList>
            <consortium name="The Broad Institute Genomics Platform"/>
            <person name="Neafsey D.E."/>
            <person name="Walton C."/>
            <person name="Walker B."/>
            <person name="Young S.K."/>
            <person name="Zeng Q."/>
            <person name="Gargeya S."/>
            <person name="Fitzgerald M."/>
            <person name="Haas B."/>
            <person name="Abouelleil A."/>
            <person name="Allen A.W."/>
            <person name="Alvarado L."/>
            <person name="Arachchi H.M."/>
            <person name="Berlin A.M."/>
            <person name="Chapman S.B."/>
            <person name="Gainer-Dewar J."/>
            <person name="Goldberg J."/>
            <person name="Griggs A."/>
            <person name="Gujja S."/>
            <person name="Hansen M."/>
            <person name="Howarth C."/>
            <person name="Imamovic A."/>
            <person name="Ireland A."/>
            <person name="Larimer J."/>
            <person name="McCowan C."/>
            <person name="Murphy C."/>
            <person name="Pearson M."/>
            <person name="Poon T.W."/>
            <person name="Priest M."/>
            <person name="Roberts A."/>
            <person name="Saif S."/>
            <person name="Shea T."/>
            <person name="Sisk P."/>
            <person name="Sykes S."/>
            <person name="Wortman J."/>
            <person name="Nusbaum C."/>
            <person name="Birren B."/>
        </authorList>
    </citation>
    <scope>NUCLEOTIDE SEQUENCE [LARGE SCALE GENOMIC DNA]</scope>
    <source>
        <strain evidence="3">MINIMUS1</strain>
    </source>
</reference>
<protein>
    <submittedName>
        <fullName evidence="2">Uncharacterized protein</fullName>
    </submittedName>
</protein>
<dbReference type="Proteomes" id="UP000075920">
    <property type="component" value="Unassembled WGS sequence"/>
</dbReference>
<feature type="compositionally biased region" description="Basic and acidic residues" evidence="1">
    <location>
        <begin position="506"/>
        <end position="515"/>
    </location>
</feature>
<dbReference type="STRING" id="112268.A0A182W6W1"/>
<organism evidence="2 3">
    <name type="scientific">Anopheles minimus</name>
    <dbReference type="NCBI Taxonomy" id="112268"/>
    <lineage>
        <taxon>Eukaryota</taxon>
        <taxon>Metazoa</taxon>
        <taxon>Ecdysozoa</taxon>
        <taxon>Arthropoda</taxon>
        <taxon>Hexapoda</taxon>
        <taxon>Insecta</taxon>
        <taxon>Pterygota</taxon>
        <taxon>Neoptera</taxon>
        <taxon>Endopterygota</taxon>
        <taxon>Diptera</taxon>
        <taxon>Nematocera</taxon>
        <taxon>Culicoidea</taxon>
        <taxon>Culicidae</taxon>
        <taxon>Anophelinae</taxon>
        <taxon>Anopheles</taxon>
    </lineage>
</organism>
<feature type="compositionally biased region" description="Low complexity" evidence="1">
    <location>
        <begin position="17"/>
        <end position="37"/>
    </location>
</feature>
<reference evidence="2" key="2">
    <citation type="submission" date="2020-05" db="UniProtKB">
        <authorList>
            <consortium name="EnsemblMetazoa"/>
        </authorList>
    </citation>
    <scope>IDENTIFICATION</scope>
    <source>
        <strain evidence="2">MINIMUS1</strain>
    </source>
</reference>
<feature type="compositionally biased region" description="Polar residues" evidence="1">
    <location>
        <begin position="261"/>
        <end position="270"/>
    </location>
</feature>
<evidence type="ECO:0000256" key="1">
    <source>
        <dbReference type="SAM" id="MobiDB-lite"/>
    </source>
</evidence>
<feature type="region of interest" description="Disordered" evidence="1">
    <location>
        <begin position="1"/>
        <end position="117"/>
    </location>
</feature>
<feature type="compositionally biased region" description="Gly residues" evidence="1">
    <location>
        <begin position="38"/>
        <end position="48"/>
    </location>
</feature>
<dbReference type="EnsemblMetazoa" id="AMIN006083-RA">
    <property type="protein sequence ID" value="AMIN006083-PA"/>
    <property type="gene ID" value="AMIN006083"/>
</dbReference>
<sequence>MLGISKKPGPPVPPRPSAAAVATALAKQRENSPSPNGGTRGGSNGNGMVGMATLKPPHPGRTVVYKSPDFDQPTARHRSQLSTFGGSVPEQLQGCPNPSSKRNAIYHDSPGQSPKAMERKLLTPASGGVMYRSTCSIVEINTSPSTSGSSSVSTSPVATLQKHSGDQISAKLQKDSLAVAPIARRRLRTGDSHSSEGSPESSEVIIINGGSHGSSISLLNLDDTENGHGKSLSECDSGTERGDSSGSSASAGSTLERENNAKNLESSAKSSHFTEIIIGSNQSSTVVRSGSKPNIATTNSVIRSNSIRLPIKAAVTAAATPPPLYHRPEPEGGEHVQPSSDRRAGTGPIGAASVTKSQSTTTLDPATLDSKLSEKKIAFHELLISELTAMRQKQKEQDQQERQMVNPVQQEGKLKTDEIPVGVDLAKINRRQRCPSERRSSGSETETTPNGTATRLPKIRTADWIEVGDNGKQVVLSSCQISLEDSGMEDEEKLDDASSGVGDSWDSVKEDAEER</sequence>
<feature type="region of interest" description="Disordered" evidence="1">
    <location>
        <begin position="140"/>
        <end position="174"/>
    </location>
</feature>
<feature type="compositionally biased region" description="Polar residues" evidence="1">
    <location>
        <begin position="354"/>
        <end position="364"/>
    </location>
</feature>
<dbReference type="AlphaFoldDB" id="A0A182W6W1"/>
<feature type="region of interest" description="Disordered" evidence="1">
    <location>
        <begin position="321"/>
        <end position="364"/>
    </location>
</feature>